<feature type="compositionally biased region" description="Polar residues" evidence="3">
    <location>
        <begin position="477"/>
        <end position="489"/>
    </location>
</feature>
<comment type="caution">
    <text evidence="5">The sequence shown here is derived from an EMBL/GenBank/DDBJ whole genome shotgun (WGS) entry which is preliminary data.</text>
</comment>
<evidence type="ECO:0000256" key="1">
    <source>
        <dbReference type="ARBA" id="ARBA00005278"/>
    </source>
</evidence>
<dbReference type="GO" id="GO:0016020">
    <property type="term" value="C:membrane"/>
    <property type="evidence" value="ECO:0007669"/>
    <property type="project" value="InterPro"/>
</dbReference>
<dbReference type="OrthoDB" id="9772630at2"/>
<accession>A0A162R7H0</accession>
<evidence type="ECO:0000313" key="6">
    <source>
        <dbReference type="Proteomes" id="UP000076603"/>
    </source>
</evidence>
<keyword evidence="6" id="KW-1185">Reference proteome</keyword>
<dbReference type="STRING" id="1121326.CLMAG_50350"/>
<reference evidence="5 6" key="1">
    <citation type="submission" date="2016-04" db="EMBL/GenBank/DDBJ databases">
        <title>Genome sequence of Clostridium magnum DSM 2767.</title>
        <authorList>
            <person name="Poehlein A."/>
            <person name="Uhlig R."/>
            <person name="Fischer R."/>
            <person name="Bahl H."/>
            <person name="Daniel R."/>
        </authorList>
    </citation>
    <scope>NUCLEOTIDE SEQUENCE [LARGE SCALE GENOMIC DNA]</scope>
    <source>
        <strain evidence="5 6">DSM 2767</strain>
    </source>
</reference>
<organism evidence="5 6">
    <name type="scientific">Clostridium magnum DSM 2767</name>
    <dbReference type="NCBI Taxonomy" id="1121326"/>
    <lineage>
        <taxon>Bacteria</taxon>
        <taxon>Bacillati</taxon>
        <taxon>Bacillota</taxon>
        <taxon>Clostridia</taxon>
        <taxon>Eubacteriales</taxon>
        <taxon>Clostridiaceae</taxon>
        <taxon>Clostridium</taxon>
    </lineage>
</organism>
<dbReference type="AlphaFoldDB" id="A0A162R7H0"/>
<feature type="transmembrane region" description="Helical" evidence="4">
    <location>
        <begin position="289"/>
        <end position="309"/>
    </location>
</feature>
<evidence type="ECO:0000256" key="2">
    <source>
        <dbReference type="ARBA" id="ARBA00023136"/>
    </source>
</evidence>
<dbReference type="GO" id="GO:0009847">
    <property type="term" value="P:spore germination"/>
    <property type="evidence" value="ECO:0007669"/>
    <property type="project" value="InterPro"/>
</dbReference>
<dbReference type="PANTHER" id="PTHR22550">
    <property type="entry name" value="SPORE GERMINATION PROTEIN"/>
    <property type="match status" value="1"/>
</dbReference>
<dbReference type="Pfam" id="PF03323">
    <property type="entry name" value="GerA"/>
    <property type="match status" value="1"/>
</dbReference>
<feature type="transmembrane region" description="Helical" evidence="4">
    <location>
        <begin position="330"/>
        <end position="349"/>
    </location>
</feature>
<dbReference type="InterPro" id="IPR050768">
    <property type="entry name" value="UPF0353/GerABKA_families"/>
</dbReference>
<comment type="similarity">
    <text evidence="1">Belongs to the GerABKA family.</text>
</comment>
<evidence type="ECO:0000256" key="4">
    <source>
        <dbReference type="SAM" id="Phobius"/>
    </source>
</evidence>
<sequence length="497" mass="55939">MPDSNNNIACAIEQIKNLIGGKSKLAEKHFIIGKQSPKNAAIVYTAGLVNKDIIDRDILTHLMLHVEEDLNGIAELGDYLCKKYIAMSNTEIQTDINKAVEGIKRGKTVVLVEGYFNFIMIDTAQGSYRSVTDPENESSTRGPRDGFIESLETNISMLRRRIKDKNFIIENFTVGRRSQTDLVIMYIDDIVDKNLLKKIRNKITDIDISYVSSNAILEQCLEEHTYSIFPQIFYTERPDRVQAGLMEGKIAILLDGTPFALTLPTMFVEFFETVEDYYNRTLVASFNRMIRYIAAVLVLTLPGVYITIIKFNSELIPSAYIQSLIEAREGLALTPFMSMLSMNLVIEFLREGGLRLPGKIGQTLSVVGGIIIGDAALKAKIVSSSTLLVVGITTAATFLIPNYEMSLSIRFLNYPAIIMANWLGMLGVVIVIFFIIAYLCSLDSFGVPYFSFYQRDMKDTFVRAPMWNMNKRPEAIPNNNPTKQTNWQNKLRGKKNG</sequence>
<gene>
    <name evidence="5" type="primary">gerBA_10</name>
    <name evidence="5" type="ORF">CLMAG_50350</name>
</gene>
<feature type="region of interest" description="Disordered" evidence="3">
    <location>
        <begin position="472"/>
        <end position="497"/>
    </location>
</feature>
<dbReference type="EMBL" id="LWAE01000008">
    <property type="protein sequence ID" value="KZL89544.1"/>
    <property type="molecule type" value="Genomic_DNA"/>
</dbReference>
<evidence type="ECO:0000256" key="3">
    <source>
        <dbReference type="SAM" id="MobiDB-lite"/>
    </source>
</evidence>
<dbReference type="PANTHER" id="PTHR22550:SF16">
    <property type="entry name" value="SPORE GERMINATION PROTEIN"/>
    <property type="match status" value="1"/>
</dbReference>
<feature type="transmembrane region" description="Helical" evidence="4">
    <location>
        <begin position="381"/>
        <end position="400"/>
    </location>
</feature>
<dbReference type="InterPro" id="IPR004995">
    <property type="entry name" value="Spore_Ger"/>
</dbReference>
<name>A0A162R7H0_9CLOT</name>
<dbReference type="RefSeq" id="WP_066628614.1">
    <property type="nucleotide sequence ID" value="NZ_FQXL01000007.1"/>
</dbReference>
<dbReference type="Proteomes" id="UP000076603">
    <property type="component" value="Unassembled WGS sequence"/>
</dbReference>
<keyword evidence="2 4" id="KW-0472">Membrane</keyword>
<dbReference type="PIRSF" id="PIRSF005690">
    <property type="entry name" value="GerBA"/>
    <property type="match status" value="1"/>
</dbReference>
<feature type="transmembrane region" description="Helical" evidence="4">
    <location>
        <begin position="412"/>
        <end position="439"/>
    </location>
</feature>
<proteinExistence type="inferred from homology"/>
<protein>
    <submittedName>
        <fullName evidence="5">Spore germination protein B1</fullName>
    </submittedName>
</protein>
<keyword evidence="4" id="KW-0812">Transmembrane</keyword>
<keyword evidence="4" id="KW-1133">Transmembrane helix</keyword>
<dbReference type="PATRIC" id="fig|1121326.3.peg.5099"/>
<evidence type="ECO:0000313" key="5">
    <source>
        <dbReference type="EMBL" id="KZL89544.1"/>
    </source>
</evidence>